<dbReference type="NCBIfam" id="TIGR01563">
    <property type="entry name" value="gp16_SPP1"/>
    <property type="match status" value="1"/>
</dbReference>
<comment type="caution">
    <text evidence="1">The sequence shown here is derived from an EMBL/GenBank/DDBJ whole genome shotgun (WGS) entry which is preliminary data.</text>
</comment>
<dbReference type="Pfam" id="PF05521">
    <property type="entry name" value="Phage_HCP"/>
    <property type="match status" value="1"/>
</dbReference>
<dbReference type="Proteomes" id="UP000027746">
    <property type="component" value="Unassembled WGS sequence"/>
</dbReference>
<evidence type="ECO:0008006" key="3">
    <source>
        <dbReference type="Google" id="ProtNLM"/>
    </source>
</evidence>
<protein>
    <recommendedName>
        <fullName evidence="3">Phage head-tail joining protein</fullName>
    </recommendedName>
</protein>
<keyword evidence="2" id="KW-1185">Reference proteome</keyword>
<gene>
    <name evidence="1" type="ORF">SUH3_00145</name>
</gene>
<proteinExistence type="predicted"/>
<organism evidence="1 2">
    <name type="scientific">Pseudosulfitobacter pseudonitzschiae</name>
    <dbReference type="NCBI Taxonomy" id="1402135"/>
    <lineage>
        <taxon>Bacteria</taxon>
        <taxon>Pseudomonadati</taxon>
        <taxon>Pseudomonadota</taxon>
        <taxon>Alphaproteobacteria</taxon>
        <taxon>Rhodobacterales</taxon>
        <taxon>Roseobacteraceae</taxon>
        <taxon>Pseudosulfitobacter</taxon>
    </lineage>
</organism>
<evidence type="ECO:0000313" key="2">
    <source>
        <dbReference type="Proteomes" id="UP000027746"/>
    </source>
</evidence>
<dbReference type="AlphaFoldDB" id="A0A073J482"/>
<name>A0A073J482_9RHOB</name>
<dbReference type="InterPro" id="IPR038666">
    <property type="entry name" value="SSP1_head-tail_sf"/>
</dbReference>
<dbReference type="EMBL" id="JAMD01000001">
    <property type="protein sequence ID" value="KEJ97428.1"/>
    <property type="molecule type" value="Genomic_DNA"/>
</dbReference>
<dbReference type="InterPro" id="IPR008767">
    <property type="entry name" value="Phage_SPP1_head-tail_adaptor"/>
</dbReference>
<sequence length="112" mass="12436">MMAQALKLDSRISFRTSEKTDDGLTEVDGFGEPGPEVWAGKVDVSDAERLRAGQVSSTLTRRFVVASMALTRAVTPKDRLVYDGVDYEIYSIKEIGIRWRLEITAGAERVDP</sequence>
<dbReference type="Gene3D" id="2.40.10.270">
    <property type="entry name" value="Bacteriophage SPP1 head-tail adaptor protein"/>
    <property type="match status" value="1"/>
</dbReference>
<evidence type="ECO:0000313" key="1">
    <source>
        <dbReference type="EMBL" id="KEJ97428.1"/>
    </source>
</evidence>
<reference evidence="1 2" key="1">
    <citation type="submission" date="2014-01" db="EMBL/GenBank/DDBJ databases">
        <title>Sulfitobacter sp. H3 (MCCC 1A00686) Genome Sequencing.</title>
        <authorList>
            <person name="Lai Q."/>
            <person name="Hong Z."/>
        </authorList>
    </citation>
    <scope>NUCLEOTIDE SEQUENCE [LARGE SCALE GENOMIC DNA]</scope>
    <source>
        <strain evidence="1 2">H3</strain>
    </source>
</reference>
<accession>A0A073J482</accession>